<comment type="caution">
    <text evidence="1">The sequence shown here is derived from an EMBL/GenBank/DDBJ whole genome shotgun (WGS) entry which is preliminary data.</text>
</comment>
<proteinExistence type="predicted"/>
<accession>A0ACC0AU17</accession>
<name>A0ACC0AU17_CATRO</name>
<keyword evidence="2" id="KW-1185">Reference proteome</keyword>
<reference evidence="2" key="1">
    <citation type="journal article" date="2023" name="Nat. Plants">
        <title>Single-cell RNA sequencing provides a high-resolution roadmap for understanding the multicellular compartmentation of specialized metabolism.</title>
        <authorList>
            <person name="Sun S."/>
            <person name="Shen X."/>
            <person name="Li Y."/>
            <person name="Li Y."/>
            <person name="Wang S."/>
            <person name="Li R."/>
            <person name="Zhang H."/>
            <person name="Shen G."/>
            <person name="Guo B."/>
            <person name="Wei J."/>
            <person name="Xu J."/>
            <person name="St-Pierre B."/>
            <person name="Chen S."/>
            <person name="Sun C."/>
        </authorList>
    </citation>
    <scope>NUCLEOTIDE SEQUENCE [LARGE SCALE GENOMIC DNA]</scope>
</reference>
<dbReference type="EMBL" id="CM044705">
    <property type="protein sequence ID" value="KAI5664389.1"/>
    <property type="molecule type" value="Genomic_DNA"/>
</dbReference>
<organism evidence="1 2">
    <name type="scientific">Catharanthus roseus</name>
    <name type="common">Madagascar periwinkle</name>
    <name type="synonym">Vinca rosea</name>
    <dbReference type="NCBI Taxonomy" id="4058"/>
    <lineage>
        <taxon>Eukaryota</taxon>
        <taxon>Viridiplantae</taxon>
        <taxon>Streptophyta</taxon>
        <taxon>Embryophyta</taxon>
        <taxon>Tracheophyta</taxon>
        <taxon>Spermatophyta</taxon>
        <taxon>Magnoliopsida</taxon>
        <taxon>eudicotyledons</taxon>
        <taxon>Gunneridae</taxon>
        <taxon>Pentapetalae</taxon>
        <taxon>asterids</taxon>
        <taxon>lamiids</taxon>
        <taxon>Gentianales</taxon>
        <taxon>Apocynaceae</taxon>
        <taxon>Rauvolfioideae</taxon>
        <taxon>Vinceae</taxon>
        <taxon>Catharanthinae</taxon>
        <taxon>Catharanthus</taxon>
    </lineage>
</organism>
<protein>
    <submittedName>
        <fullName evidence="1">Uncharacterized protein</fullName>
    </submittedName>
</protein>
<sequence>MSKEDSCDSMRDMSFDKEENIEIEGKYRVEEKECLVEKSSYFDSISSLDLVKMKSSWNSKKNFDLTSTHIRSTYFKYTIHILGRASQEGLPKISKKHPKET</sequence>
<evidence type="ECO:0000313" key="2">
    <source>
        <dbReference type="Proteomes" id="UP001060085"/>
    </source>
</evidence>
<evidence type="ECO:0000313" key="1">
    <source>
        <dbReference type="EMBL" id="KAI5664389.1"/>
    </source>
</evidence>
<dbReference type="Proteomes" id="UP001060085">
    <property type="component" value="Linkage Group LG05"/>
</dbReference>
<gene>
    <name evidence="1" type="ORF">M9H77_23712</name>
</gene>